<keyword evidence="4" id="KW-1185">Reference proteome</keyword>
<organism evidence="3 4">
    <name type="scientific">Patella caerulea</name>
    <name type="common">Rayed Mediterranean limpet</name>
    <dbReference type="NCBI Taxonomy" id="87958"/>
    <lineage>
        <taxon>Eukaryota</taxon>
        <taxon>Metazoa</taxon>
        <taxon>Spiralia</taxon>
        <taxon>Lophotrochozoa</taxon>
        <taxon>Mollusca</taxon>
        <taxon>Gastropoda</taxon>
        <taxon>Patellogastropoda</taxon>
        <taxon>Patelloidea</taxon>
        <taxon>Patellidae</taxon>
        <taxon>Patella</taxon>
    </lineage>
</organism>
<dbReference type="EMBL" id="JAZGQO010000011">
    <property type="protein sequence ID" value="KAK6172365.1"/>
    <property type="molecule type" value="Genomic_DNA"/>
</dbReference>
<feature type="transmembrane region" description="Helical" evidence="2">
    <location>
        <begin position="37"/>
        <end position="55"/>
    </location>
</feature>
<keyword evidence="2" id="KW-0812">Transmembrane</keyword>
<dbReference type="PANTHER" id="PTHR46830:SF1">
    <property type="entry name" value="ALPHA-1,4-N-ACETYLGLUCOSAMINYLTRANSFERASE"/>
    <property type="match status" value="1"/>
</dbReference>
<dbReference type="Gene3D" id="3.90.550.20">
    <property type="match status" value="1"/>
</dbReference>
<evidence type="ECO:0000256" key="2">
    <source>
        <dbReference type="SAM" id="Phobius"/>
    </source>
</evidence>
<evidence type="ECO:0000313" key="4">
    <source>
        <dbReference type="Proteomes" id="UP001347796"/>
    </source>
</evidence>
<reference evidence="3 4" key="1">
    <citation type="submission" date="2024-01" db="EMBL/GenBank/DDBJ databases">
        <title>The genome of the rayed Mediterranean limpet Patella caerulea (Linnaeus, 1758).</title>
        <authorList>
            <person name="Anh-Thu Weber A."/>
            <person name="Halstead-Nussloch G."/>
        </authorList>
    </citation>
    <scope>NUCLEOTIDE SEQUENCE [LARGE SCALE GENOMIC DNA]</scope>
    <source>
        <strain evidence="3">AATW-2023a</strain>
        <tissue evidence="3">Whole specimen</tissue>
    </source>
</reference>
<dbReference type="AlphaFoldDB" id="A0AAN8PM33"/>
<proteinExistence type="predicted"/>
<name>A0AAN8PM33_PATCE</name>
<protein>
    <submittedName>
        <fullName evidence="3">Uncharacterized protein</fullName>
    </submittedName>
</protein>
<accession>A0AAN8PM33</accession>
<dbReference type="SUPFAM" id="SSF53448">
    <property type="entry name" value="Nucleotide-diphospho-sugar transferases"/>
    <property type="match status" value="1"/>
</dbReference>
<dbReference type="Proteomes" id="UP001347796">
    <property type="component" value="Unassembled WGS sequence"/>
</dbReference>
<gene>
    <name evidence="3" type="ORF">SNE40_016035</name>
</gene>
<dbReference type="PANTHER" id="PTHR46830">
    <property type="entry name" value="TRANSFERASE, PUTATIVE-RELATED"/>
    <property type="match status" value="1"/>
</dbReference>
<feature type="region of interest" description="Disordered" evidence="1">
    <location>
        <begin position="83"/>
        <end position="103"/>
    </location>
</feature>
<keyword evidence="2" id="KW-1133">Transmembrane helix</keyword>
<evidence type="ECO:0000256" key="1">
    <source>
        <dbReference type="SAM" id="MobiDB-lite"/>
    </source>
</evidence>
<comment type="caution">
    <text evidence="3">The sequence shown here is derived from an EMBL/GenBank/DDBJ whole genome shotgun (WGS) entry which is preliminary data.</text>
</comment>
<evidence type="ECO:0000313" key="3">
    <source>
        <dbReference type="EMBL" id="KAK6172365.1"/>
    </source>
</evidence>
<dbReference type="InterPro" id="IPR029044">
    <property type="entry name" value="Nucleotide-diphossugar_trans"/>
</dbReference>
<sequence>MVQDFLHRILVFGETGKMGLFRWLNRLRTRHHRSRHALFWLLTISFLCCVLYFNHQGLATLNNAQYEIESANIRNIRPGEAAARAPKAIEGPPPNPFEEKEDDDDLDLRSDLAPATLHYIWCGRRTFEYKHYLAIKSANRAVKPDKIFFYYETLPEVDPEGYFLWFNQTLLEIDHLLPRPLNYSACPQSGADRYLLVLDILEKNGGIYVPEDALWVDFPVHLRTNPLVTGVTARNPTLFEDGIIVAKKGGFKKPTNPEELLVVLSLGKHEHGGIKPCASQEEYARDVTGDFICVKVSAPLFPKDIWEDNSRFGMLSRVVAYGVPTVTVKQKTRTSIPRIAHFICLDTCEIRFIAYLSMLSTIYVAGLHKVYLHGVREPSGKWWANLKEDPRFIFVFREYPEAIYDKSVMTPHLANGIMKIAILLKYGGVYQDQNVLWTRKIEDHYFGYEAVASPDWHMYGSWPDSVNHGVMLAKRNSEYMFRLRQTLQKYKNNPFWFNDHFMSYKIIEKHPETVFLDRHLQVKCLNHNCHPTWQPHYRSGLMQNKPGAPFNWQNDTLSIHWTDTFPELDADMVKYTSGAIVEASRNILLRAGIDIQTL</sequence>
<keyword evidence="2" id="KW-0472">Membrane</keyword>